<sequence length="64" mass="6644">MASAAEELDAVVVGAGFAGLSMLHHLRGQELSVEVFDAGADVGGTRYRNRYPAPGAGRVTKSAR</sequence>
<evidence type="ECO:0000256" key="4">
    <source>
        <dbReference type="ARBA" id="ARBA00022827"/>
    </source>
</evidence>
<dbReference type="Pfam" id="PF13450">
    <property type="entry name" value="NAD_binding_8"/>
    <property type="match status" value="1"/>
</dbReference>
<keyword evidence="6" id="KW-0560">Oxidoreductase</keyword>
<gene>
    <name evidence="8" type="ORF">QRX60_51100</name>
</gene>
<organism evidence="8 9">
    <name type="scientific">Amycolatopsis mongoliensis</name>
    <dbReference type="NCBI Taxonomy" id="715475"/>
    <lineage>
        <taxon>Bacteria</taxon>
        <taxon>Bacillati</taxon>
        <taxon>Actinomycetota</taxon>
        <taxon>Actinomycetes</taxon>
        <taxon>Pseudonocardiales</taxon>
        <taxon>Pseudonocardiaceae</taxon>
        <taxon>Amycolatopsis</taxon>
    </lineage>
</organism>
<dbReference type="InterPro" id="IPR036188">
    <property type="entry name" value="FAD/NAD-bd_sf"/>
</dbReference>
<evidence type="ECO:0000256" key="6">
    <source>
        <dbReference type="ARBA" id="ARBA00023002"/>
    </source>
</evidence>
<reference evidence="8 9" key="1">
    <citation type="submission" date="2023-06" db="EMBL/GenBank/DDBJ databases">
        <authorList>
            <person name="Oyuntsetseg B."/>
            <person name="Kim S.B."/>
        </authorList>
    </citation>
    <scope>NUCLEOTIDE SEQUENCE [LARGE SCALE GENOMIC DNA]</scope>
    <source>
        <strain evidence="8 9">4-36</strain>
    </source>
</reference>
<dbReference type="PANTHER" id="PTHR43098">
    <property type="entry name" value="L-ORNITHINE N(5)-MONOOXYGENASE-RELATED"/>
    <property type="match status" value="1"/>
</dbReference>
<dbReference type="InterPro" id="IPR050775">
    <property type="entry name" value="FAD-binding_Monooxygenases"/>
</dbReference>
<dbReference type="PANTHER" id="PTHR43098:SF3">
    <property type="entry name" value="L-ORNITHINE N(5)-MONOOXYGENASE-RELATED"/>
    <property type="match status" value="1"/>
</dbReference>
<dbReference type="SUPFAM" id="SSF51905">
    <property type="entry name" value="FAD/NAD(P)-binding domain"/>
    <property type="match status" value="1"/>
</dbReference>
<dbReference type="KEGG" id="amog:QRX60_51100"/>
<accession>A0A9Y2JRC0</accession>
<comment type="similarity">
    <text evidence="2">Belongs to the FAD-binding monooxygenase family.</text>
</comment>
<evidence type="ECO:0000313" key="9">
    <source>
        <dbReference type="Proteomes" id="UP001239397"/>
    </source>
</evidence>
<dbReference type="Gene3D" id="3.50.50.60">
    <property type="entry name" value="FAD/NAD(P)-binding domain"/>
    <property type="match status" value="1"/>
</dbReference>
<evidence type="ECO:0000256" key="3">
    <source>
        <dbReference type="ARBA" id="ARBA00022630"/>
    </source>
</evidence>
<dbReference type="Proteomes" id="UP001239397">
    <property type="component" value="Chromosome"/>
</dbReference>
<evidence type="ECO:0000256" key="5">
    <source>
        <dbReference type="ARBA" id="ARBA00022857"/>
    </source>
</evidence>
<keyword evidence="4" id="KW-0274">FAD</keyword>
<dbReference type="AlphaFoldDB" id="A0A9Y2JRC0"/>
<evidence type="ECO:0000256" key="2">
    <source>
        <dbReference type="ARBA" id="ARBA00010139"/>
    </source>
</evidence>
<keyword evidence="5" id="KW-0521">NADP</keyword>
<evidence type="ECO:0000256" key="1">
    <source>
        <dbReference type="ARBA" id="ARBA00001974"/>
    </source>
</evidence>
<comment type="cofactor">
    <cofactor evidence="1">
        <name>FAD</name>
        <dbReference type="ChEBI" id="CHEBI:57692"/>
    </cofactor>
</comment>
<dbReference type="EMBL" id="CP127295">
    <property type="protein sequence ID" value="WIY02241.1"/>
    <property type="molecule type" value="Genomic_DNA"/>
</dbReference>
<dbReference type="GO" id="GO:0016709">
    <property type="term" value="F:oxidoreductase activity, acting on paired donors, with incorporation or reduction of molecular oxygen, NAD(P)H as one donor, and incorporation of one atom of oxygen"/>
    <property type="evidence" value="ECO:0007669"/>
    <property type="project" value="UniProtKB-ARBA"/>
</dbReference>
<proteinExistence type="inferred from homology"/>
<keyword evidence="7" id="KW-0503">Monooxygenase</keyword>
<keyword evidence="3" id="KW-0285">Flavoprotein</keyword>
<evidence type="ECO:0000256" key="7">
    <source>
        <dbReference type="ARBA" id="ARBA00023033"/>
    </source>
</evidence>
<keyword evidence="9" id="KW-1185">Reference proteome</keyword>
<evidence type="ECO:0000313" key="8">
    <source>
        <dbReference type="EMBL" id="WIY02241.1"/>
    </source>
</evidence>
<protein>
    <submittedName>
        <fullName evidence="8">NAD(P)-binding protein</fullName>
    </submittedName>
</protein>
<name>A0A9Y2JRC0_9PSEU</name>
<dbReference type="RefSeq" id="WP_285998670.1">
    <property type="nucleotide sequence ID" value="NZ_CP127295.1"/>
</dbReference>